<dbReference type="AlphaFoldDB" id="A0A2M6KA21"/>
<keyword evidence="2 8" id="KW-0808">Transferase</keyword>
<evidence type="ECO:0000313" key="11">
    <source>
        <dbReference type="Proteomes" id="UP000230869"/>
    </source>
</evidence>
<dbReference type="GO" id="GO:0006235">
    <property type="term" value="P:dTTP biosynthetic process"/>
    <property type="evidence" value="ECO:0007669"/>
    <property type="project" value="UniProtKB-UniRule"/>
</dbReference>
<dbReference type="GO" id="GO:0005524">
    <property type="term" value="F:ATP binding"/>
    <property type="evidence" value="ECO:0007669"/>
    <property type="project" value="UniProtKB-UniRule"/>
</dbReference>
<dbReference type="GO" id="GO:0006233">
    <property type="term" value="P:dTDP biosynthetic process"/>
    <property type="evidence" value="ECO:0007669"/>
    <property type="project" value="InterPro"/>
</dbReference>
<dbReference type="InterPro" id="IPR018094">
    <property type="entry name" value="Thymidylate_kinase"/>
</dbReference>
<evidence type="ECO:0000259" key="9">
    <source>
        <dbReference type="Pfam" id="PF02223"/>
    </source>
</evidence>
<evidence type="ECO:0000313" key="10">
    <source>
        <dbReference type="EMBL" id="PIR13968.1"/>
    </source>
</evidence>
<comment type="caution">
    <text evidence="10">The sequence shown here is derived from an EMBL/GenBank/DDBJ whole genome shotgun (WGS) entry which is preliminary data.</text>
</comment>
<dbReference type="PANTHER" id="PTHR10344:SF4">
    <property type="entry name" value="UMP-CMP KINASE 2, MITOCHONDRIAL"/>
    <property type="match status" value="1"/>
</dbReference>
<feature type="domain" description="Thymidylate kinase-like" evidence="9">
    <location>
        <begin position="11"/>
        <end position="207"/>
    </location>
</feature>
<proteinExistence type="inferred from homology"/>
<evidence type="ECO:0000256" key="6">
    <source>
        <dbReference type="ARBA" id="ARBA00022840"/>
    </source>
</evidence>
<comment type="caution">
    <text evidence="8">Lacks conserved residue(s) required for the propagation of feature annotation.</text>
</comment>
<evidence type="ECO:0000256" key="2">
    <source>
        <dbReference type="ARBA" id="ARBA00022679"/>
    </source>
</evidence>
<dbReference type="Pfam" id="PF02223">
    <property type="entry name" value="Thymidylate_kin"/>
    <property type="match status" value="1"/>
</dbReference>
<comment type="function">
    <text evidence="8">Phosphorylation of dTMP to form dTDP in both de novo and salvage pathways of dTTP synthesis.</text>
</comment>
<dbReference type="Gene3D" id="3.40.50.300">
    <property type="entry name" value="P-loop containing nucleotide triphosphate hydrolases"/>
    <property type="match status" value="1"/>
</dbReference>
<dbReference type="SUPFAM" id="SSF52540">
    <property type="entry name" value="P-loop containing nucleoside triphosphate hydrolases"/>
    <property type="match status" value="1"/>
</dbReference>
<dbReference type="GO" id="GO:0006227">
    <property type="term" value="P:dUDP biosynthetic process"/>
    <property type="evidence" value="ECO:0007669"/>
    <property type="project" value="TreeGrafter"/>
</dbReference>
<dbReference type="InterPro" id="IPR039430">
    <property type="entry name" value="Thymidylate_kin-like_dom"/>
</dbReference>
<comment type="catalytic activity">
    <reaction evidence="7 8">
        <text>dTMP + ATP = dTDP + ADP</text>
        <dbReference type="Rhea" id="RHEA:13517"/>
        <dbReference type="ChEBI" id="CHEBI:30616"/>
        <dbReference type="ChEBI" id="CHEBI:58369"/>
        <dbReference type="ChEBI" id="CHEBI:63528"/>
        <dbReference type="ChEBI" id="CHEBI:456216"/>
        <dbReference type="EC" id="2.7.4.9"/>
    </reaction>
</comment>
<dbReference type="GO" id="GO:0005829">
    <property type="term" value="C:cytosol"/>
    <property type="evidence" value="ECO:0007669"/>
    <property type="project" value="TreeGrafter"/>
</dbReference>
<dbReference type="EMBL" id="PCWW01000009">
    <property type="protein sequence ID" value="PIR13968.1"/>
    <property type="molecule type" value="Genomic_DNA"/>
</dbReference>
<name>A0A2M6KA21_9BACT</name>
<keyword evidence="5 8" id="KW-0418">Kinase</keyword>
<evidence type="ECO:0000256" key="4">
    <source>
        <dbReference type="ARBA" id="ARBA00022741"/>
    </source>
</evidence>
<keyword evidence="4 8" id="KW-0547">Nucleotide-binding</keyword>
<evidence type="ECO:0000256" key="8">
    <source>
        <dbReference type="HAMAP-Rule" id="MF_00165"/>
    </source>
</evidence>
<gene>
    <name evidence="8 10" type="primary">tmk</name>
    <name evidence="10" type="ORF">COV49_00505</name>
</gene>
<accession>A0A2M6KA21</accession>
<sequence length="228" mass="26322">MSFSKGKLIVIDGTDNSGKATQTDFLVEKLAYFGFPVKKIDFPQYNTKSSGLIENYLNSKYGQAEDVNPYAASCFYAVDRFDASNKIKKWLEEGKIVIADRYVTSNMAHQGGKIDNAISRKIFFNWLFDLEYTIFGLPQPDLTVVVHVEPEISEVLGWQRQAKEWRDKVRDIHEENIKYLKKVEKAYLEIANQYQDIVLINATDQSKILPKSDIHDMIWEKVVKLILK</sequence>
<dbReference type="NCBIfam" id="TIGR00041">
    <property type="entry name" value="DTMP_kinase"/>
    <property type="match status" value="1"/>
</dbReference>
<evidence type="ECO:0000256" key="5">
    <source>
        <dbReference type="ARBA" id="ARBA00022777"/>
    </source>
</evidence>
<evidence type="ECO:0000256" key="1">
    <source>
        <dbReference type="ARBA" id="ARBA00009776"/>
    </source>
</evidence>
<dbReference type="HAMAP" id="MF_00165">
    <property type="entry name" value="Thymidylate_kinase"/>
    <property type="match status" value="1"/>
</dbReference>
<dbReference type="Proteomes" id="UP000230869">
    <property type="component" value="Unassembled WGS sequence"/>
</dbReference>
<comment type="similarity">
    <text evidence="1 8">Belongs to the thymidylate kinase family.</text>
</comment>
<organism evidence="10 11">
    <name type="scientific">Candidatus Falkowbacteria bacterium CG11_big_fil_rev_8_21_14_0_20_39_10</name>
    <dbReference type="NCBI Taxonomy" id="1974570"/>
    <lineage>
        <taxon>Bacteria</taxon>
        <taxon>Candidatus Falkowiibacteriota</taxon>
    </lineage>
</organism>
<evidence type="ECO:0000256" key="3">
    <source>
        <dbReference type="ARBA" id="ARBA00022727"/>
    </source>
</evidence>
<dbReference type="GO" id="GO:0004798">
    <property type="term" value="F:dTMP kinase activity"/>
    <property type="evidence" value="ECO:0007669"/>
    <property type="project" value="UniProtKB-UniRule"/>
</dbReference>
<dbReference type="EC" id="2.7.4.9" evidence="8"/>
<protein>
    <recommendedName>
        <fullName evidence="8">Thymidylate kinase</fullName>
        <ecNumber evidence="8">2.7.4.9</ecNumber>
    </recommendedName>
    <alternativeName>
        <fullName evidence="8">dTMP kinase</fullName>
    </alternativeName>
</protein>
<dbReference type="CDD" id="cd01672">
    <property type="entry name" value="TMPK"/>
    <property type="match status" value="1"/>
</dbReference>
<reference evidence="10 11" key="1">
    <citation type="submission" date="2017-09" db="EMBL/GenBank/DDBJ databases">
        <title>Depth-based differentiation of microbial function through sediment-hosted aquifers and enrichment of novel symbionts in the deep terrestrial subsurface.</title>
        <authorList>
            <person name="Probst A.J."/>
            <person name="Ladd B."/>
            <person name="Jarett J.K."/>
            <person name="Geller-Mcgrath D.E."/>
            <person name="Sieber C.M."/>
            <person name="Emerson J.B."/>
            <person name="Anantharaman K."/>
            <person name="Thomas B.C."/>
            <person name="Malmstrom R."/>
            <person name="Stieglmeier M."/>
            <person name="Klingl A."/>
            <person name="Woyke T."/>
            <person name="Ryan C.M."/>
            <person name="Banfield J.F."/>
        </authorList>
    </citation>
    <scope>NUCLEOTIDE SEQUENCE [LARGE SCALE GENOMIC DNA]</scope>
    <source>
        <strain evidence="10">CG11_big_fil_rev_8_21_14_0_20_39_10</strain>
    </source>
</reference>
<keyword evidence="3 8" id="KW-0545">Nucleotide biosynthesis</keyword>
<keyword evidence="6 8" id="KW-0067">ATP-binding</keyword>
<dbReference type="PANTHER" id="PTHR10344">
    <property type="entry name" value="THYMIDYLATE KINASE"/>
    <property type="match status" value="1"/>
</dbReference>
<dbReference type="InterPro" id="IPR027417">
    <property type="entry name" value="P-loop_NTPase"/>
</dbReference>
<evidence type="ECO:0000256" key="7">
    <source>
        <dbReference type="ARBA" id="ARBA00048743"/>
    </source>
</evidence>